<keyword evidence="3" id="KW-1133">Transmembrane helix</keyword>
<dbReference type="GO" id="GO:0005789">
    <property type="term" value="C:endoplasmic reticulum membrane"/>
    <property type="evidence" value="ECO:0007669"/>
    <property type="project" value="TreeGrafter"/>
</dbReference>
<dbReference type="SUPFAM" id="SSF52833">
    <property type="entry name" value="Thioredoxin-like"/>
    <property type="match status" value="1"/>
</dbReference>
<dbReference type="InterPro" id="IPR011893">
    <property type="entry name" value="Selenoprotein_Rdx-typ"/>
</dbReference>
<dbReference type="InterPro" id="IPR036249">
    <property type="entry name" value="Thioredoxin-like_sf"/>
</dbReference>
<dbReference type="PANTHER" id="PTHR13544">
    <property type="entry name" value="SELENOPROTEIN T"/>
    <property type="match status" value="1"/>
</dbReference>
<evidence type="ECO:0000256" key="3">
    <source>
        <dbReference type="SAM" id="Phobius"/>
    </source>
</evidence>
<organism evidence="4">
    <name type="scientific">Pyrodinium bahamense</name>
    <dbReference type="NCBI Taxonomy" id="73915"/>
    <lineage>
        <taxon>Eukaryota</taxon>
        <taxon>Sar</taxon>
        <taxon>Alveolata</taxon>
        <taxon>Dinophyceae</taxon>
        <taxon>Gonyaulacales</taxon>
        <taxon>Pyrocystaceae</taxon>
        <taxon>Pyrodinium</taxon>
    </lineage>
</organism>
<evidence type="ECO:0000256" key="1">
    <source>
        <dbReference type="ARBA" id="ARBA00022729"/>
    </source>
</evidence>
<protein>
    <submittedName>
        <fullName evidence="4">Uncharacterized protein</fullName>
    </submittedName>
</protein>
<accession>A0A7S0AXM0</accession>
<dbReference type="InterPro" id="IPR019389">
    <property type="entry name" value="Selenoprotein_T"/>
</dbReference>
<dbReference type="EMBL" id="HBEG01037664">
    <property type="protein sequence ID" value="CAD8376779.1"/>
    <property type="molecule type" value="Transcribed_RNA"/>
</dbReference>
<gene>
    <name evidence="4" type="ORF">PBAH0796_LOCUS22985</name>
</gene>
<dbReference type="GO" id="GO:0045454">
    <property type="term" value="P:cell redox homeostasis"/>
    <property type="evidence" value="ECO:0007669"/>
    <property type="project" value="TreeGrafter"/>
</dbReference>
<evidence type="ECO:0000313" key="4">
    <source>
        <dbReference type="EMBL" id="CAD8376779.1"/>
    </source>
</evidence>
<keyword evidence="1" id="KW-0732">Signal</keyword>
<keyword evidence="3" id="KW-0812">Transmembrane</keyword>
<dbReference type="PANTHER" id="PTHR13544:SF0">
    <property type="entry name" value="THIOREDOXIN REDUCTASE-LIKE SELENOPROTEIN T"/>
    <property type="match status" value="1"/>
</dbReference>
<evidence type="ECO:0000256" key="2">
    <source>
        <dbReference type="ARBA" id="ARBA00023284"/>
    </source>
</evidence>
<dbReference type="Gene3D" id="3.40.30.10">
    <property type="entry name" value="Glutaredoxin"/>
    <property type="match status" value="1"/>
</dbReference>
<dbReference type="AlphaFoldDB" id="A0A7S0AXM0"/>
<name>A0A7S0AXM0_9DINO</name>
<dbReference type="GO" id="GO:0004791">
    <property type="term" value="F:thioredoxin-disulfide reductase (NADPH) activity"/>
    <property type="evidence" value="ECO:0007669"/>
    <property type="project" value="TreeGrafter"/>
</dbReference>
<keyword evidence="3" id="KW-0472">Membrane</keyword>
<dbReference type="NCBIfam" id="TIGR02174">
    <property type="entry name" value="CXXU_selWTH"/>
    <property type="match status" value="1"/>
</dbReference>
<reference evidence="4" key="1">
    <citation type="submission" date="2021-01" db="EMBL/GenBank/DDBJ databases">
        <authorList>
            <person name="Corre E."/>
            <person name="Pelletier E."/>
            <person name="Niang G."/>
            <person name="Scheremetjew M."/>
            <person name="Finn R."/>
            <person name="Kale V."/>
            <person name="Holt S."/>
            <person name="Cochrane G."/>
            <person name="Meng A."/>
            <person name="Brown T."/>
            <person name="Cohen L."/>
        </authorList>
    </citation>
    <scope>NUCLEOTIDE SEQUENCE</scope>
    <source>
        <strain evidence="4">Pbaha01</strain>
    </source>
</reference>
<keyword evidence="2" id="KW-0676">Redox-active center</keyword>
<sequence length="134" mass="15062">MIINSRALENLEVRGAEYPPPADKVMAAQVVFYIQMALFGFVFMGENLFSAMKMAVPPLVAQVKENMFASFMFIWLVGNMIQGSLLSTGAFEIYHGNQLIWSSLQEKRLPNMEDLIKAFQKSGVEFMTSHQDGS</sequence>
<feature type="transmembrane region" description="Helical" evidence="3">
    <location>
        <begin position="26"/>
        <end position="44"/>
    </location>
</feature>
<dbReference type="Pfam" id="PF10262">
    <property type="entry name" value="Rdx"/>
    <property type="match status" value="1"/>
</dbReference>
<proteinExistence type="predicted"/>